<dbReference type="EMBL" id="JAWDEY010000013">
    <property type="protein sequence ID" value="KAK6589308.1"/>
    <property type="molecule type" value="Genomic_DNA"/>
</dbReference>
<keyword evidence="3" id="KW-1185">Reference proteome</keyword>
<name>A0AAV9XXH8_9CRYT</name>
<evidence type="ECO:0000256" key="1">
    <source>
        <dbReference type="SAM" id="MobiDB-lite"/>
    </source>
</evidence>
<proteinExistence type="predicted"/>
<comment type="caution">
    <text evidence="2">The sequence shown here is derived from an EMBL/GenBank/DDBJ whole genome shotgun (WGS) entry which is preliminary data.</text>
</comment>
<evidence type="ECO:0000313" key="3">
    <source>
        <dbReference type="Proteomes" id="UP001311799"/>
    </source>
</evidence>
<accession>A0AAV9XXH8</accession>
<sequence length="1562" mass="181826">MSNNSEALPIKLLKYITTNNSIFHVVSKDVSEITGCSIDYIWDIGVKGRRDDEDKLFEENRELRNIIRRGFSLGIKISPLRKKEYEGIRWFEYDAEYLNVWILRRGFQKFNDLPYLPQERESQLKYILKGDCNNLGFLATEKLDGENSQISYFEPTDQWVIGSKNVTLLCRNRQELNSKIYSEKRYISAKNIGCEWFRLLEGLISETGENYGIELNKIKKLLVDNTLLGELICIHDRQHVINYPYKDAKIEFIGIVSKNTQDQVCYSPNLLHELLPLYFRKYIVNFIKLPSQKVLVDYLKNNIEVNEVIKMGVFDSSFYQKLNFSSLIDIDDYLSLLQSAVYLYEEEIEGIVLYIIRGDENNMVVLDAFKVKTIIYSNLRSLREKLKHILTVDFQILLKCDKRNLINAPDLEDSLKTEALKQYWRPIYNFLFLRLPVSAEMFIRNLNKTNAKILSFYKKKEYKAIMEKLTIYLMNLVQKYKIFFQDSIIYLLSFIVFIHLNSKGKLDFTEIGRTFFDHYIDFVFQVKQQKSISPVVHTNESMHVSTFRDIPKIKTIELTLPPFVLTWDEIKRYISKDLLISEDFIVLCEDQCFLTENGDDENIKSGEKFNSNITKDSNSIYVNVRHNKNINDLSGGDFSALNYKLSYLVVNEEEKVENAHIEYVRSSINVKFNNFNRIYNIIKDYLDEINMKIDHEREKKTRQDEISTHNKKVIFRLQNIWKYLPWEEDNKYTSLPKGYVLNINDFEHLVYSLVALGDINYVLKAFYCYGIEENLLSIINSFLSEENENNNKLECTVVLTSGLPGSGKSSILRSYLRKRSLEEDCCYCESFLTTGKFENEISTNDELVYSIIVNSDKKENSEFDIILYVSSDGCVNRVFKGDKWDHDSINFMNSINSLDKNGCTINNDGEESFDIYGHKKWMKELKIGNNSMKFIINYVIKQCVYLTMGVKNENGQKTFKTGIINKLLDNIDYAPNWLRELFNIYQGNKNLRMLLLVDKNNTTKNIVELNNNFGILFNIDSRVLYRVILLTTQTFTNISGNDIVKKKGWNYVWSKEDVLRCIIRLSKRSNHGTLEGLTTRSLVVLLSFLRLYSTPIRVADVYKNKSSSRNSKVRLSQKLVEKLEIDGFISLDNDKDLSFTNLDSDTQKLLDNIYITIKKTITNIKPFYTESKYEGLNELINQVNELFSRIKYNENSGLEEIVNKFSENLSKIVKETQPKVHPSESHINCLGNGNLNLEINKSGYFTQNQISNYVSEVRSKFSLTAVTFENNKESEHRIVDLWNENKILFSDIINTVDHSIEHRNGTKIELPEISKGKKHISCHFFSKKNLNFNNQKDENANSDNKGSDDSTSDLSVVLDKEKISDLAVSISKPYLGKTYSFQGTYLVYIHTWKLAFLTVNSKSKPLQIISNEKKYDLRVKSDNANEPKSDNKRKNKNIKLTNKSESKFIQSSYSDFKSAFPLPIRQDGNLHITLFSLVFKPVISNIGISILKENFTDENSIKHENGIYEVNARINEEPLRELLISEEKSKENYVVSSDKQIKILVKNIWNRELSITGILNYM</sequence>
<organism evidence="2 3">
    <name type="scientific">Cryptosporidium xiaoi</name>
    <dbReference type="NCBI Taxonomy" id="659607"/>
    <lineage>
        <taxon>Eukaryota</taxon>
        <taxon>Sar</taxon>
        <taxon>Alveolata</taxon>
        <taxon>Apicomplexa</taxon>
        <taxon>Conoidasida</taxon>
        <taxon>Coccidia</taxon>
        <taxon>Eucoccidiorida</taxon>
        <taxon>Eimeriorina</taxon>
        <taxon>Cryptosporidiidae</taxon>
        <taxon>Cryptosporidium</taxon>
    </lineage>
</organism>
<gene>
    <name evidence="2" type="ORF">RS030_213337</name>
</gene>
<evidence type="ECO:0000313" key="2">
    <source>
        <dbReference type="EMBL" id="KAK6589308.1"/>
    </source>
</evidence>
<protein>
    <submittedName>
        <fullName evidence="2">Uncharacterized protein</fullName>
    </submittedName>
</protein>
<dbReference type="PANTHER" id="PTHR38566">
    <property type="entry name" value="RNA_LIG_T4_1 DOMAIN-CONTAINING PROTEIN"/>
    <property type="match status" value="1"/>
</dbReference>
<dbReference type="Proteomes" id="UP001311799">
    <property type="component" value="Unassembled WGS sequence"/>
</dbReference>
<dbReference type="PANTHER" id="PTHR38566:SF1">
    <property type="entry name" value="CHROMOSOME UNDETERMINED SCAFFOLD_18, WHOLE GENOME SHOTGUN SEQUENCE"/>
    <property type="match status" value="1"/>
</dbReference>
<reference evidence="2 3" key="1">
    <citation type="submission" date="2023-10" db="EMBL/GenBank/DDBJ databases">
        <title>Comparative genomics analysis reveals potential genetic determinants of host preference in Cryptosporidium xiaoi.</title>
        <authorList>
            <person name="Xiao L."/>
            <person name="Li J."/>
        </authorList>
    </citation>
    <scope>NUCLEOTIDE SEQUENCE [LARGE SCALE GENOMIC DNA]</scope>
    <source>
        <strain evidence="2 3">52996</strain>
    </source>
</reference>
<feature type="region of interest" description="Disordered" evidence="1">
    <location>
        <begin position="1333"/>
        <end position="1352"/>
    </location>
</feature>